<protein>
    <recommendedName>
        <fullName evidence="1">POLQ-like helical domain-containing protein</fullName>
    </recommendedName>
</protein>
<dbReference type="OrthoDB" id="2320933at2759"/>
<accession>A0A0D2JBQ8</accession>
<evidence type="ECO:0000259" key="1">
    <source>
        <dbReference type="Pfam" id="PF21099"/>
    </source>
</evidence>
<keyword evidence="3" id="KW-1185">Reference proteome</keyword>
<dbReference type="InterPro" id="IPR048960">
    <property type="entry name" value="POLQ-like_helical"/>
</dbReference>
<sequence>MGYEVVLEKALTDLLVNELIQMTQDEDCFEPTQLSVAVVAAGLSPENDFWFTQNRDAPLSFQTMALAEISWMTFHDQLDVLGALDESGLGAIRPVGVNPASVNRLVTSGAELKENTVEETRLARIYRRAYSAFPLRDLYNEIPVHEISEKYSVPRSQVQIWAQTCHGFAGETIIFGEGWAGVCSLRCSNIC</sequence>
<dbReference type="Proteomes" id="UP000053617">
    <property type="component" value="Unassembled WGS sequence"/>
</dbReference>
<dbReference type="AlphaFoldDB" id="A0A0D2JBQ8"/>
<dbReference type="Gene3D" id="1.10.3380.20">
    <property type="match status" value="1"/>
</dbReference>
<evidence type="ECO:0000313" key="3">
    <source>
        <dbReference type="Proteomes" id="UP000053617"/>
    </source>
</evidence>
<dbReference type="RefSeq" id="XP_013273656.1">
    <property type="nucleotide sequence ID" value="XM_013418202.1"/>
</dbReference>
<dbReference type="EMBL" id="KN847477">
    <property type="protein sequence ID" value="KIX06520.1"/>
    <property type="molecule type" value="Genomic_DNA"/>
</dbReference>
<reference evidence="2 3" key="1">
    <citation type="submission" date="2015-01" db="EMBL/GenBank/DDBJ databases">
        <title>The Genome Sequence of Rhinocladiella mackenzie CBS 650.93.</title>
        <authorList>
            <consortium name="The Broad Institute Genomics Platform"/>
            <person name="Cuomo C."/>
            <person name="de Hoog S."/>
            <person name="Gorbushina A."/>
            <person name="Stielow B."/>
            <person name="Teixiera M."/>
            <person name="Abouelleil A."/>
            <person name="Chapman S.B."/>
            <person name="Priest M."/>
            <person name="Young S.K."/>
            <person name="Wortman J."/>
            <person name="Nusbaum C."/>
            <person name="Birren B."/>
        </authorList>
    </citation>
    <scope>NUCLEOTIDE SEQUENCE [LARGE SCALE GENOMIC DNA]</scope>
    <source>
        <strain evidence="2 3">CBS 650.93</strain>
    </source>
</reference>
<name>A0A0D2JBQ8_9EURO</name>
<feature type="domain" description="POLQ-like helical" evidence="1">
    <location>
        <begin position="63"/>
        <end position="177"/>
    </location>
</feature>
<dbReference type="VEuPathDB" id="FungiDB:Z518_04496"/>
<dbReference type="Pfam" id="PF21099">
    <property type="entry name" value="POLQ_helical"/>
    <property type="match status" value="1"/>
</dbReference>
<dbReference type="GeneID" id="25292567"/>
<dbReference type="SUPFAM" id="SSF158702">
    <property type="entry name" value="Sec63 N-terminal domain-like"/>
    <property type="match status" value="1"/>
</dbReference>
<gene>
    <name evidence="2" type="ORF">Z518_04496</name>
</gene>
<proteinExistence type="predicted"/>
<dbReference type="HOGENOM" id="CLU_1422120_0_0_1"/>
<organism evidence="2 3">
    <name type="scientific">Rhinocladiella mackenziei CBS 650.93</name>
    <dbReference type="NCBI Taxonomy" id="1442369"/>
    <lineage>
        <taxon>Eukaryota</taxon>
        <taxon>Fungi</taxon>
        <taxon>Dikarya</taxon>
        <taxon>Ascomycota</taxon>
        <taxon>Pezizomycotina</taxon>
        <taxon>Eurotiomycetes</taxon>
        <taxon>Chaetothyriomycetidae</taxon>
        <taxon>Chaetothyriales</taxon>
        <taxon>Herpotrichiellaceae</taxon>
        <taxon>Rhinocladiella</taxon>
    </lineage>
</organism>
<evidence type="ECO:0000313" key="2">
    <source>
        <dbReference type="EMBL" id="KIX06520.1"/>
    </source>
</evidence>
<dbReference type="STRING" id="1442369.A0A0D2JBQ8"/>